<evidence type="ECO:0000256" key="4">
    <source>
        <dbReference type="ARBA" id="ARBA00023002"/>
    </source>
</evidence>
<dbReference type="STRING" id="930128.SAMN05192532_10499"/>
<dbReference type="GO" id="GO:0016651">
    <property type="term" value="F:oxidoreductase activity, acting on NAD(P)H"/>
    <property type="evidence" value="ECO:0007669"/>
    <property type="project" value="TreeGrafter"/>
</dbReference>
<evidence type="ECO:0000259" key="6">
    <source>
        <dbReference type="Pfam" id="PF14759"/>
    </source>
</evidence>
<dbReference type="InterPro" id="IPR016156">
    <property type="entry name" value="FAD/NAD-linked_Rdtase_dimer_sf"/>
</dbReference>
<dbReference type="Pfam" id="PF07992">
    <property type="entry name" value="Pyr_redox_2"/>
    <property type="match status" value="1"/>
</dbReference>
<dbReference type="Proteomes" id="UP000199516">
    <property type="component" value="Unassembled WGS sequence"/>
</dbReference>
<dbReference type="PANTHER" id="PTHR43557:SF2">
    <property type="entry name" value="RIESKE DOMAIN-CONTAINING PROTEIN-RELATED"/>
    <property type="match status" value="1"/>
</dbReference>
<keyword evidence="8" id="KW-1185">Reference proteome</keyword>
<organism evidence="7 8">
    <name type="scientific">Alteribacillus iranensis</name>
    <dbReference type="NCBI Taxonomy" id="930128"/>
    <lineage>
        <taxon>Bacteria</taxon>
        <taxon>Bacillati</taxon>
        <taxon>Bacillota</taxon>
        <taxon>Bacilli</taxon>
        <taxon>Bacillales</taxon>
        <taxon>Bacillaceae</taxon>
        <taxon>Alteribacillus</taxon>
    </lineage>
</organism>
<dbReference type="PRINTS" id="PR00411">
    <property type="entry name" value="PNDRDTASEI"/>
</dbReference>
<sequence>MRESKPIIIIGAGLSGLHAAETLRHEGFDGRIILIDREKEYPYDRPPLSKELMMGTMSSSEIYLRTISEYERLKIELRLGLNIDEINTENKTLIADDGTIIHWGKILLATGTKLRELNIPGNNLEGIHYLKTLADAKSVRQSLDDVNQIVIIGAGFIGAELASSFNKLGKEVTIVEKSETPLAHIFGDEVGKYFFNLHTSHGVNVITGDSVERFEGTDRVERVVTRDGKNISCQAVIVGIGVKPNTELLQEKISCENGYIVNEFGETSLPDVYAAGDCASWPYQGKHIRVEHWDHAMNHGKNVAINMVQNQTAPYHKVPYFWSDQYGYRFQYFGYTTLPKPTVWRGDVQNHRFSCFYINNEGIIEAALIVNQPKEALPVRRLIAEQKSVDMEQLANPQSSLKKVHT</sequence>
<accession>A0A1I2DIZ1</accession>
<keyword evidence="7" id="KW-0223">Dioxygenase</keyword>
<dbReference type="InterPro" id="IPR023753">
    <property type="entry name" value="FAD/NAD-binding_dom"/>
</dbReference>
<dbReference type="PANTHER" id="PTHR43557">
    <property type="entry name" value="APOPTOSIS-INDUCING FACTOR 1"/>
    <property type="match status" value="1"/>
</dbReference>
<dbReference type="Gene3D" id="3.50.50.60">
    <property type="entry name" value="FAD/NAD(P)-binding domain"/>
    <property type="match status" value="2"/>
</dbReference>
<dbReference type="InterPro" id="IPR001611">
    <property type="entry name" value="Leu-rich_rpt"/>
</dbReference>
<dbReference type="Pfam" id="PF14759">
    <property type="entry name" value="Reductase_C"/>
    <property type="match status" value="1"/>
</dbReference>
<proteinExistence type="predicted"/>
<keyword evidence="2" id="KW-0285">Flavoprotein</keyword>
<dbReference type="GO" id="GO:0005737">
    <property type="term" value="C:cytoplasm"/>
    <property type="evidence" value="ECO:0007669"/>
    <property type="project" value="TreeGrafter"/>
</dbReference>
<dbReference type="EMBL" id="FONT01000004">
    <property type="protein sequence ID" value="SFE80408.1"/>
    <property type="molecule type" value="Genomic_DNA"/>
</dbReference>
<dbReference type="Gene3D" id="3.30.390.30">
    <property type="match status" value="1"/>
</dbReference>
<evidence type="ECO:0000313" key="7">
    <source>
        <dbReference type="EMBL" id="SFE80408.1"/>
    </source>
</evidence>
<comment type="cofactor">
    <cofactor evidence="1">
        <name>FAD</name>
        <dbReference type="ChEBI" id="CHEBI:57692"/>
    </cofactor>
</comment>
<dbReference type="InterPro" id="IPR036188">
    <property type="entry name" value="FAD/NAD-bd_sf"/>
</dbReference>
<keyword evidence="4" id="KW-0560">Oxidoreductase</keyword>
<dbReference type="InterPro" id="IPR050446">
    <property type="entry name" value="FAD-oxidoreductase/Apoptosis"/>
</dbReference>
<dbReference type="RefSeq" id="WP_091661235.1">
    <property type="nucleotide sequence ID" value="NZ_FONT01000004.1"/>
</dbReference>
<protein>
    <submittedName>
        <fullName evidence="7">3-phenylpropionate/trans-cinnamate dioxygenase ferredoxin reductase subunit</fullName>
    </submittedName>
</protein>
<dbReference type="AlphaFoldDB" id="A0A1I2DIZ1"/>
<reference evidence="7 8" key="1">
    <citation type="submission" date="2016-10" db="EMBL/GenBank/DDBJ databases">
        <authorList>
            <person name="de Groot N.N."/>
        </authorList>
    </citation>
    <scope>NUCLEOTIDE SEQUENCE [LARGE SCALE GENOMIC DNA]</scope>
    <source>
        <strain evidence="7 8">DSM 23995</strain>
    </source>
</reference>
<keyword evidence="3" id="KW-0274">FAD</keyword>
<dbReference type="SUPFAM" id="SSF55424">
    <property type="entry name" value="FAD/NAD-linked reductases, dimerisation (C-terminal) domain"/>
    <property type="match status" value="1"/>
</dbReference>
<dbReference type="PRINTS" id="PR00368">
    <property type="entry name" value="FADPNR"/>
</dbReference>
<dbReference type="OrthoDB" id="9792592at2"/>
<dbReference type="InterPro" id="IPR028202">
    <property type="entry name" value="Reductase_C"/>
</dbReference>
<dbReference type="GO" id="GO:0051213">
    <property type="term" value="F:dioxygenase activity"/>
    <property type="evidence" value="ECO:0007669"/>
    <property type="project" value="UniProtKB-KW"/>
</dbReference>
<evidence type="ECO:0000313" key="8">
    <source>
        <dbReference type="Proteomes" id="UP000199516"/>
    </source>
</evidence>
<name>A0A1I2DIZ1_9BACI</name>
<evidence type="ECO:0000256" key="2">
    <source>
        <dbReference type="ARBA" id="ARBA00022630"/>
    </source>
</evidence>
<evidence type="ECO:0000256" key="3">
    <source>
        <dbReference type="ARBA" id="ARBA00022827"/>
    </source>
</evidence>
<dbReference type="SUPFAM" id="SSF51905">
    <property type="entry name" value="FAD/NAD(P)-binding domain"/>
    <property type="match status" value="1"/>
</dbReference>
<feature type="domain" description="FAD/NAD(P)-binding" evidence="5">
    <location>
        <begin position="6"/>
        <end position="300"/>
    </location>
</feature>
<evidence type="ECO:0000259" key="5">
    <source>
        <dbReference type="Pfam" id="PF07992"/>
    </source>
</evidence>
<dbReference type="PROSITE" id="PS51450">
    <property type="entry name" value="LRR"/>
    <property type="match status" value="1"/>
</dbReference>
<gene>
    <name evidence="7" type="ORF">SAMN05192532_10499</name>
</gene>
<evidence type="ECO:0000256" key="1">
    <source>
        <dbReference type="ARBA" id="ARBA00001974"/>
    </source>
</evidence>
<feature type="domain" description="Reductase C-terminal" evidence="6">
    <location>
        <begin position="320"/>
        <end position="404"/>
    </location>
</feature>